<evidence type="ECO:0000259" key="15">
    <source>
        <dbReference type="Pfam" id="PF13632"/>
    </source>
</evidence>
<sequence length="765" mass="82303">MADFLGVVLVTSATLALLATATLFVGSGRALWLPPMVRGTVAACAVGLVGLGVAAAWGLGPTAGAGVAGWLTASILVWAHVARDWTARGLVAWATTVGAGATYLLWVGAWTVGSSLTPVERTGSVLLWLLEAFVFVLALGHVWELVDVLARRRWTRRVAPTGDAPYRPFVSLHVPTHNEPPDLVIETLESLLALRYDDYEVLVLDNNTTDERLWRPVEEFCRGHERLRFFHLEDWPGYKSGALNFGLERTDARAELVGVVDADYQAEPDFLERCAPLFEDATLGFLQTPQDYRSWEFSGYFRRLYHSYKYFFDVSQVSRNERGAPIFGGTMGLIRRRALVASGGWDEWCITEDAELSLRLLRDGWTGRHVDESFGHGIMPLSFEALKRQRFRWCFGGVQILRMHWRSLLPGRVSDRNRMATSQRWAFLVGGLQWFGDVAALAFTLFLAVGAVDLAAGDGLVVRRLGPLLLLCTITLVGLGAVRSVALLHRVGHTTRRDALGAFGIWLALGWSVALGALRGLTAREGAFLRTPKVREDHGLRDVVWANRVETALALGCVGVAAWVLARPSWAAVSVASLLVFQAAGYAAAPLNSLAALRSWLPQDLRRRRREGLQGWSRRAQPVRRGGVLVAATMLATGAFVVLAAPSGGPLPDPPRDFAGPGHGADPTSDGEPGGTSTRTTDGATTPVPPSVARTTGPGPTSSAAAPRTSSPAPATTRPGTTPPTSAAPSPSGTTGGPTTRPSPRGTPRSTPTRPDAAASPTRKP</sequence>
<feature type="compositionally biased region" description="Low complexity" evidence="13">
    <location>
        <begin position="695"/>
        <end position="755"/>
    </location>
</feature>
<evidence type="ECO:0000256" key="6">
    <source>
        <dbReference type="ARBA" id="ARBA00022842"/>
    </source>
</evidence>
<evidence type="ECO:0000256" key="8">
    <source>
        <dbReference type="ARBA" id="ARBA00023136"/>
    </source>
</evidence>
<dbReference type="GO" id="GO:0016758">
    <property type="term" value="F:hexosyltransferase activity"/>
    <property type="evidence" value="ECO:0007669"/>
    <property type="project" value="TreeGrafter"/>
</dbReference>
<evidence type="ECO:0000313" key="17">
    <source>
        <dbReference type="Proteomes" id="UP000295198"/>
    </source>
</evidence>
<evidence type="ECO:0000256" key="12">
    <source>
        <dbReference type="ARBA" id="ARBA00078564"/>
    </source>
</evidence>
<feature type="transmembrane region" description="Helical" evidence="14">
    <location>
        <begin position="626"/>
        <end position="645"/>
    </location>
</feature>
<evidence type="ECO:0000256" key="4">
    <source>
        <dbReference type="ARBA" id="ARBA00022679"/>
    </source>
</evidence>
<comment type="similarity">
    <text evidence="2">Belongs to the glycosyltransferase 2 family.</text>
</comment>
<keyword evidence="3" id="KW-0328">Glycosyltransferase</keyword>
<evidence type="ECO:0000256" key="13">
    <source>
        <dbReference type="SAM" id="MobiDB-lite"/>
    </source>
</evidence>
<comment type="catalytic activity">
    <reaction evidence="9">
        <text>a 1,2-diacyl-sn-glycerol + UDP-alpha-D-glucose = a 1,2-diacyl-3-O-(beta-D-glucopyranosyl)-sn-glycerol + UDP + H(+)</text>
        <dbReference type="Rhea" id="RHEA:17285"/>
        <dbReference type="ChEBI" id="CHEBI:15378"/>
        <dbReference type="ChEBI" id="CHEBI:17815"/>
        <dbReference type="ChEBI" id="CHEBI:58223"/>
        <dbReference type="ChEBI" id="CHEBI:58885"/>
        <dbReference type="ChEBI" id="CHEBI:75799"/>
        <dbReference type="EC" id="2.4.1.336"/>
    </reaction>
</comment>
<accession>A0A4Q4ZLX2</accession>
<proteinExistence type="inferred from homology"/>
<keyword evidence="8 14" id="KW-0472">Membrane</keyword>
<feature type="transmembrane region" description="Helical" evidence="14">
    <location>
        <begin position="90"/>
        <end position="113"/>
    </location>
</feature>
<dbReference type="AlphaFoldDB" id="A0A4Q4ZLX2"/>
<feature type="transmembrane region" description="Helical" evidence="14">
    <location>
        <begin position="63"/>
        <end position="81"/>
    </location>
</feature>
<dbReference type="FunFam" id="3.90.550.10:FF:000164">
    <property type="entry name" value="Beta-(1-3)-glucosyl transferase"/>
    <property type="match status" value="1"/>
</dbReference>
<keyword evidence="6" id="KW-0460">Magnesium</keyword>
<dbReference type="EC" id="2.4.1.336" evidence="10"/>
<dbReference type="PANTHER" id="PTHR43867:SF4">
    <property type="entry name" value="BETA-(1-3)-GLUCOSYL TRANSFERASE"/>
    <property type="match status" value="1"/>
</dbReference>
<dbReference type="SUPFAM" id="SSF53448">
    <property type="entry name" value="Nucleotide-diphospho-sugar transferases"/>
    <property type="match status" value="1"/>
</dbReference>
<keyword evidence="7 14" id="KW-1133">Transmembrane helix</keyword>
<keyword evidence="17" id="KW-1185">Reference proteome</keyword>
<dbReference type="InterPro" id="IPR050321">
    <property type="entry name" value="Glycosyltr_2/OpgH_subfam"/>
</dbReference>
<feature type="transmembrane region" description="Helical" evidence="14">
    <location>
        <begin position="468"/>
        <end position="488"/>
    </location>
</feature>
<evidence type="ECO:0000256" key="10">
    <source>
        <dbReference type="ARBA" id="ARBA00066964"/>
    </source>
</evidence>
<dbReference type="InterPro" id="IPR001173">
    <property type="entry name" value="Glyco_trans_2-like"/>
</dbReference>
<evidence type="ECO:0000256" key="14">
    <source>
        <dbReference type="SAM" id="Phobius"/>
    </source>
</evidence>
<evidence type="ECO:0000313" key="16">
    <source>
        <dbReference type="EMBL" id="RYP88945.1"/>
    </source>
</evidence>
<feature type="transmembrane region" description="Helical" evidence="14">
    <location>
        <begin position="125"/>
        <end position="146"/>
    </location>
</feature>
<feature type="transmembrane region" description="Helical" evidence="14">
    <location>
        <begin position="6"/>
        <end position="25"/>
    </location>
</feature>
<dbReference type="InterPro" id="IPR029044">
    <property type="entry name" value="Nucleotide-diphossugar_trans"/>
</dbReference>
<comment type="caution">
    <text evidence="16">The sequence shown here is derived from an EMBL/GenBank/DDBJ whole genome shotgun (WGS) entry which is preliminary data.</text>
</comment>
<dbReference type="RefSeq" id="WP_134712960.1">
    <property type="nucleotide sequence ID" value="NZ_SDKM01000001.1"/>
</dbReference>
<keyword evidence="5 14" id="KW-0812">Transmembrane</keyword>
<dbReference type="Pfam" id="PF13632">
    <property type="entry name" value="Glyco_trans_2_3"/>
    <property type="match status" value="1"/>
</dbReference>
<feature type="domain" description="Glycosyltransferase 2-like" evidence="15">
    <location>
        <begin position="259"/>
        <end position="445"/>
    </location>
</feature>
<feature type="transmembrane region" description="Helical" evidence="14">
    <location>
        <begin position="425"/>
        <end position="448"/>
    </location>
</feature>
<reference evidence="16 17" key="1">
    <citation type="submission" date="2019-01" db="EMBL/GenBank/DDBJ databases">
        <title>Nocardioides guangzhouensis sp. nov., an actinobacterium isolated from soil.</title>
        <authorList>
            <person name="Fu Y."/>
            <person name="Cai Y."/>
            <person name="Lin Z."/>
            <person name="Chen P."/>
        </authorList>
    </citation>
    <scope>NUCLEOTIDE SEQUENCE [LARGE SCALE GENOMIC DNA]</scope>
    <source>
        <strain evidence="16 17">130</strain>
    </source>
</reference>
<comment type="subcellular location">
    <subcellularLocation>
        <location evidence="1">Membrane</location>
        <topology evidence="1">Multi-pass membrane protein</topology>
    </subcellularLocation>
</comment>
<dbReference type="OrthoDB" id="7431422at2"/>
<evidence type="ECO:0000256" key="11">
    <source>
        <dbReference type="ARBA" id="ARBA00068721"/>
    </source>
</evidence>
<name>A0A4Q4ZLX2_9ACTN</name>
<feature type="transmembrane region" description="Helical" evidence="14">
    <location>
        <begin position="570"/>
        <end position="601"/>
    </location>
</feature>
<feature type="transmembrane region" description="Helical" evidence="14">
    <location>
        <begin position="500"/>
        <end position="521"/>
    </location>
</feature>
<dbReference type="EMBL" id="SDKM01000001">
    <property type="protein sequence ID" value="RYP88945.1"/>
    <property type="molecule type" value="Genomic_DNA"/>
</dbReference>
<dbReference type="Proteomes" id="UP000295198">
    <property type="component" value="Unassembled WGS sequence"/>
</dbReference>
<evidence type="ECO:0000256" key="3">
    <source>
        <dbReference type="ARBA" id="ARBA00022676"/>
    </source>
</evidence>
<evidence type="ECO:0000256" key="5">
    <source>
        <dbReference type="ARBA" id="ARBA00022692"/>
    </source>
</evidence>
<dbReference type="PANTHER" id="PTHR43867">
    <property type="entry name" value="CELLULOSE SYNTHASE CATALYTIC SUBUNIT A [UDP-FORMING]"/>
    <property type="match status" value="1"/>
</dbReference>
<dbReference type="GO" id="GO:0005886">
    <property type="term" value="C:plasma membrane"/>
    <property type="evidence" value="ECO:0007669"/>
    <property type="project" value="TreeGrafter"/>
</dbReference>
<evidence type="ECO:0000256" key="9">
    <source>
        <dbReference type="ARBA" id="ARBA00053004"/>
    </source>
</evidence>
<protein>
    <recommendedName>
        <fullName evidence="11">Beta-monoglucosyldiacylglycerol synthase</fullName>
        <ecNumber evidence="10">2.4.1.336</ecNumber>
    </recommendedName>
    <alternativeName>
        <fullName evidence="12">UDP-glucose:1,2-diacylglycerol 3-beta-D-glucosyltransferase</fullName>
    </alternativeName>
</protein>
<evidence type="ECO:0000256" key="1">
    <source>
        <dbReference type="ARBA" id="ARBA00004141"/>
    </source>
</evidence>
<feature type="compositionally biased region" description="Low complexity" evidence="13">
    <location>
        <begin position="675"/>
        <end position="686"/>
    </location>
</feature>
<dbReference type="Gene3D" id="3.90.550.10">
    <property type="entry name" value="Spore Coat Polysaccharide Biosynthesis Protein SpsA, Chain A"/>
    <property type="match status" value="1"/>
</dbReference>
<organism evidence="16 17">
    <name type="scientific">Nocardioides guangzhouensis</name>
    <dbReference type="NCBI Taxonomy" id="2497878"/>
    <lineage>
        <taxon>Bacteria</taxon>
        <taxon>Bacillati</taxon>
        <taxon>Actinomycetota</taxon>
        <taxon>Actinomycetes</taxon>
        <taxon>Propionibacteriales</taxon>
        <taxon>Nocardioidaceae</taxon>
        <taxon>Nocardioides</taxon>
    </lineage>
</organism>
<gene>
    <name evidence="16" type="ORF">EKO23_00450</name>
</gene>
<evidence type="ECO:0000256" key="7">
    <source>
        <dbReference type="ARBA" id="ARBA00022989"/>
    </source>
</evidence>
<evidence type="ECO:0000256" key="2">
    <source>
        <dbReference type="ARBA" id="ARBA00006739"/>
    </source>
</evidence>
<keyword evidence="4 16" id="KW-0808">Transferase</keyword>
<feature type="region of interest" description="Disordered" evidence="13">
    <location>
        <begin position="651"/>
        <end position="765"/>
    </location>
</feature>
<feature type="transmembrane region" description="Helical" evidence="14">
    <location>
        <begin position="37"/>
        <end position="57"/>
    </location>
</feature>